<reference evidence="2" key="2">
    <citation type="submission" date="2022-03" db="EMBL/GenBank/DDBJ databases">
        <title>Draft title - Genomic analysis of global carrot germplasm unveils the trajectory of domestication and the origin of high carotenoid orange carrot.</title>
        <authorList>
            <person name="Iorizzo M."/>
            <person name="Ellison S."/>
            <person name="Senalik D."/>
            <person name="Macko-Podgorni A."/>
            <person name="Grzebelus D."/>
            <person name="Bostan H."/>
            <person name="Rolling W."/>
            <person name="Curaba J."/>
            <person name="Simon P."/>
        </authorList>
    </citation>
    <scope>NUCLEOTIDE SEQUENCE</scope>
    <source>
        <tissue evidence="2">Leaf</tissue>
    </source>
</reference>
<accession>A0A162A9G9</accession>
<dbReference type="EMBL" id="LNRQ01000004">
    <property type="protein sequence ID" value="KZM97460.1"/>
    <property type="molecule type" value="Genomic_DNA"/>
</dbReference>
<reference evidence="1" key="1">
    <citation type="journal article" date="2016" name="Nat. Genet.">
        <title>A high-quality carrot genome assembly provides new insights into carotenoid accumulation and asterid genome evolution.</title>
        <authorList>
            <person name="Iorizzo M."/>
            <person name="Ellison S."/>
            <person name="Senalik D."/>
            <person name="Zeng P."/>
            <person name="Satapoomin P."/>
            <person name="Huang J."/>
            <person name="Bowman M."/>
            <person name="Iovene M."/>
            <person name="Sanseverino W."/>
            <person name="Cavagnaro P."/>
            <person name="Yildiz M."/>
            <person name="Macko-Podgorni A."/>
            <person name="Moranska E."/>
            <person name="Grzebelus E."/>
            <person name="Grzebelus D."/>
            <person name="Ashrafi H."/>
            <person name="Zheng Z."/>
            <person name="Cheng S."/>
            <person name="Spooner D."/>
            <person name="Van Deynze A."/>
            <person name="Simon P."/>
        </authorList>
    </citation>
    <scope>NUCLEOTIDE SEQUENCE [LARGE SCALE GENOMIC DNA]</scope>
    <source>
        <tissue evidence="1">Leaf</tissue>
    </source>
</reference>
<evidence type="ECO:0000313" key="3">
    <source>
        <dbReference type="Proteomes" id="UP000077755"/>
    </source>
</evidence>
<dbReference type="AlphaFoldDB" id="A0A162A9G9"/>
<evidence type="ECO:0000313" key="1">
    <source>
        <dbReference type="EMBL" id="KZM97460.1"/>
    </source>
</evidence>
<dbReference type="Proteomes" id="UP000077755">
    <property type="component" value="Chromosome 4"/>
</dbReference>
<sequence length="130" mass="14746">MRRSNITTDWRHGRYPMEETVYPLLEEARKINKVYDGDDDIFLPTEVSHSSASQFLDSFWSSKSLPSFQDAVILGTGDSVSDSTNMVNLQNSSPKDAGLEGLIPLMKKHRVEMRTMILAFKSPKRKGDYS</sequence>
<dbReference type="EMBL" id="CP093346">
    <property type="protein sequence ID" value="WOG96292.1"/>
    <property type="molecule type" value="Genomic_DNA"/>
</dbReference>
<evidence type="ECO:0000313" key="2">
    <source>
        <dbReference type="EMBL" id="WOG96292.1"/>
    </source>
</evidence>
<name>A0A162A9G9_DAUCS</name>
<gene>
    <name evidence="1" type="ORF">DCAR_015178</name>
    <name evidence="2" type="ORF">DCAR_0415627</name>
</gene>
<dbReference type="Gramene" id="KZM97460">
    <property type="protein sequence ID" value="KZM97460"/>
    <property type="gene ID" value="DCAR_015178"/>
</dbReference>
<protein>
    <submittedName>
        <fullName evidence="1">Uncharacterized protein</fullName>
    </submittedName>
</protein>
<organism evidence="1">
    <name type="scientific">Daucus carota subsp. sativus</name>
    <name type="common">Carrot</name>
    <dbReference type="NCBI Taxonomy" id="79200"/>
    <lineage>
        <taxon>Eukaryota</taxon>
        <taxon>Viridiplantae</taxon>
        <taxon>Streptophyta</taxon>
        <taxon>Embryophyta</taxon>
        <taxon>Tracheophyta</taxon>
        <taxon>Spermatophyta</taxon>
        <taxon>Magnoliopsida</taxon>
        <taxon>eudicotyledons</taxon>
        <taxon>Gunneridae</taxon>
        <taxon>Pentapetalae</taxon>
        <taxon>asterids</taxon>
        <taxon>campanulids</taxon>
        <taxon>Apiales</taxon>
        <taxon>Apiaceae</taxon>
        <taxon>Apioideae</taxon>
        <taxon>Scandiceae</taxon>
        <taxon>Daucinae</taxon>
        <taxon>Daucus</taxon>
        <taxon>Daucus sect. Daucus</taxon>
    </lineage>
</organism>
<keyword evidence="3" id="KW-1185">Reference proteome</keyword>
<proteinExistence type="predicted"/>